<feature type="region of interest" description="Disordered" evidence="2">
    <location>
        <begin position="520"/>
        <end position="546"/>
    </location>
</feature>
<keyword evidence="5" id="KW-1185">Reference proteome</keyword>
<dbReference type="GO" id="GO:0042026">
    <property type="term" value="P:protein refolding"/>
    <property type="evidence" value="ECO:0007669"/>
    <property type="project" value="TreeGrafter"/>
</dbReference>
<reference evidence="4" key="3">
    <citation type="submission" date="2025-09" db="UniProtKB">
        <authorList>
            <consortium name="Ensembl"/>
        </authorList>
    </citation>
    <scope>IDENTIFICATION</scope>
</reference>
<dbReference type="GO" id="GO:0051082">
    <property type="term" value="F:unfolded protein binding"/>
    <property type="evidence" value="ECO:0007669"/>
    <property type="project" value="InterPro"/>
</dbReference>
<dbReference type="InterPro" id="IPR043183">
    <property type="entry name" value="DNJB2/6-like"/>
</dbReference>
<feature type="region of interest" description="Disordered" evidence="2">
    <location>
        <begin position="166"/>
        <end position="196"/>
    </location>
</feature>
<dbReference type="PRINTS" id="PR00625">
    <property type="entry name" value="JDOMAIN"/>
</dbReference>
<dbReference type="Ensembl" id="ENSPMRT00000028591.1">
    <property type="protein sequence ID" value="ENSPMRP00000026949.1"/>
    <property type="gene ID" value="ENSPMRG00000017401.1"/>
</dbReference>
<feature type="compositionally biased region" description="Basic and acidic residues" evidence="2">
    <location>
        <begin position="166"/>
        <end position="183"/>
    </location>
</feature>
<feature type="compositionally biased region" description="Polar residues" evidence="2">
    <location>
        <begin position="535"/>
        <end position="546"/>
    </location>
</feature>
<dbReference type="GO" id="GO:0005789">
    <property type="term" value="C:endoplasmic reticulum membrane"/>
    <property type="evidence" value="ECO:0007669"/>
    <property type="project" value="TreeGrafter"/>
</dbReference>
<feature type="compositionally biased region" description="Basic and acidic residues" evidence="2">
    <location>
        <begin position="522"/>
        <end position="532"/>
    </location>
</feature>
<proteinExistence type="predicted"/>
<evidence type="ECO:0000256" key="1">
    <source>
        <dbReference type="ARBA" id="ARBA00023186"/>
    </source>
</evidence>
<dbReference type="GeneTree" id="ENSGT00940000160220"/>
<dbReference type="GO" id="GO:0032436">
    <property type="term" value="P:positive regulation of proteasomal ubiquitin-dependent protein catabolic process"/>
    <property type="evidence" value="ECO:0007669"/>
    <property type="project" value="TreeGrafter"/>
</dbReference>
<feature type="domain" description="J" evidence="3">
    <location>
        <begin position="6"/>
        <end position="72"/>
    </location>
</feature>
<protein>
    <recommendedName>
        <fullName evidence="3">J domain-containing protein</fullName>
    </recommendedName>
</protein>
<dbReference type="GO" id="GO:0030544">
    <property type="term" value="F:Hsp70 protein binding"/>
    <property type="evidence" value="ECO:0007669"/>
    <property type="project" value="InterPro"/>
</dbReference>
<dbReference type="PROSITE" id="PS50076">
    <property type="entry name" value="DNAJ_2"/>
    <property type="match status" value="1"/>
</dbReference>
<accession>A0A670JU26</accession>
<dbReference type="InterPro" id="IPR018253">
    <property type="entry name" value="DnaJ_domain_CS"/>
</dbReference>
<dbReference type="OMA" id="TPPIYET"/>
<feature type="compositionally biased region" description="Basic and acidic residues" evidence="2">
    <location>
        <begin position="418"/>
        <end position="431"/>
    </location>
</feature>
<dbReference type="Pfam" id="PF00226">
    <property type="entry name" value="DnaJ"/>
    <property type="match status" value="1"/>
</dbReference>
<dbReference type="GO" id="GO:0001671">
    <property type="term" value="F:ATPase activator activity"/>
    <property type="evidence" value="ECO:0007669"/>
    <property type="project" value="TreeGrafter"/>
</dbReference>
<dbReference type="PANTHER" id="PTHR45168">
    <property type="entry name" value="DNAJ HOMOLOG SUBFAMILY B MEMBER 2"/>
    <property type="match status" value="1"/>
</dbReference>
<dbReference type="AlphaFoldDB" id="A0A670JU26"/>
<evidence type="ECO:0000256" key="2">
    <source>
        <dbReference type="SAM" id="MobiDB-lite"/>
    </source>
</evidence>
<reference evidence="4" key="2">
    <citation type="submission" date="2025-08" db="UniProtKB">
        <authorList>
            <consortium name="Ensembl"/>
        </authorList>
    </citation>
    <scope>IDENTIFICATION</scope>
</reference>
<dbReference type="InterPro" id="IPR001623">
    <property type="entry name" value="DnaJ_domain"/>
</dbReference>
<evidence type="ECO:0000313" key="5">
    <source>
        <dbReference type="Proteomes" id="UP000472272"/>
    </source>
</evidence>
<name>A0A670JU26_PODMU</name>
<evidence type="ECO:0000259" key="3">
    <source>
        <dbReference type="PROSITE" id="PS50076"/>
    </source>
</evidence>
<feature type="region of interest" description="Disordered" evidence="2">
    <location>
        <begin position="398"/>
        <end position="496"/>
    </location>
</feature>
<evidence type="ECO:0000313" key="4">
    <source>
        <dbReference type="Ensembl" id="ENSPMRP00000026949.1"/>
    </source>
</evidence>
<reference evidence="4 5" key="1">
    <citation type="journal article" date="2019" name="Proc. Natl. Acad. Sci. U.S.A.">
        <title>Regulatory changes in pterin and carotenoid genes underlie balanced color polymorphisms in the wall lizard.</title>
        <authorList>
            <person name="Andrade P."/>
            <person name="Pinho C."/>
            <person name="Perez I de Lanuza G."/>
            <person name="Afonso S."/>
            <person name="Brejcha J."/>
            <person name="Rubin C.J."/>
            <person name="Wallerman O."/>
            <person name="Pereira P."/>
            <person name="Sabatino S.J."/>
            <person name="Bellati A."/>
            <person name="Pellitteri-Rosa D."/>
            <person name="Bosakova Z."/>
            <person name="Bunikis I."/>
            <person name="Carretero M.A."/>
            <person name="Feiner N."/>
            <person name="Marsik P."/>
            <person name="Pauperio F."/>
            <person name="Salvi D."/>
            <person name="Soler L."/>
            <person name="While G.M."/>
            <person name="Uller T."/>
            <person name="Font E."/>
            <person name="Andersson L."/>
            <person name="Carneiro M."/>
        </authorList>
    </citation>
    <scope>NUCLEOTIDE SEQUENCE</scope>
</reference>
<dbReference type="PANTHER" id="PTHR45168:SF1">
    <property type="entry name" value="DNAJ HOMOLOG SUBFAMILY B MEMBER 2"/>
    <property type="match status" value="1"/>
</dbReference>
<dbReference type="Proteomes" id="UP000472272">
    <property type="component" value="Chromosome 1"/>
</dbReference>
<dbReference type="SMART" id="SM00271">
    <property type="entry name" value="DnaJ"/>
    <property type="match status" value="1"/>
</dbReference>
<dbReference type="GO" id="GO:0036503">
    <property type="term" value="P:ERAD pathway"/>
    <property type="evidence" value="ECO:0007669"/>
    <property type="project" value="TreeGrafter"/>
</dbReference>
<organism evidence="4 5">
    <name type="scientific">Podarcis muralis</name>
    <name type="common">Wall lizard</name>
    <name type="synonym">Lacerta muralis</name>
    <dbReference type="NCBI Taxonomy" id="64176"/>
    <lineage>
        <taxon>Eukaryota</taxon>
        <taxon>Metazoa</taxon>
        <taxon>Chordata</taxon>
        <taxon>Craniata</taxon>
        <taxon>Vertebrata</taxon>
        <taxon>Euteleostomi</taxon>
        <taxon>Lepidosauria</taxon>
        <taxon>Squamata</taxon>
        <taxon>Bifurcata</taxon>
        <taxon>Unidentata</taxon>
        <taxon>Episquamata</taxon>
        <taxon>Laterata</taxon>
        <taxon>Lacertibaenia</taxon>
        <taxon>Lacertidae</taxon>
        <taxon>Podarcis</taxon>
    </lineage>
</organism>
<dbReference type="SUPFAM" id="SSF46565">
    <property type="entry name" value="Chaperone J-domain"/>
    <property type="match status" value="1"/>
</dbReference>
<dbReference type="PROSITE" id="PS00636">
    <property type="entry name" value="DNAJ_1"/>
    <property type="match status" value="1"/>
</dbReference>
<dbReference type="Gene3D" id="1.10.287.110">
    <property type="entry name" value="DnaJ domain"/>
    <property type="match status" value="1"/>
</dbReference>
<sequence length="640" mass="71301">MDAVPDYYKLLEIPRDASDNDIKKAYRKKALQWHPDKNPDRKNYAEQKFKEVTEAYEVLSDKAKRERYDCYGDGITAAAVPEGDDLKFTFRSPWEVFREMFGSSDSYAAKKEEDVPWYLRGPLFSISISEDSGVSITFGPKRSLCFFSLDPKVFSLRNIISRKRSADKDSEQVEAKDDREIKSAEASGENESNNIEAVGSEMQTEYESVPEYKENDGNGLGPGYDEDDEALGGFESYERWKNPCAVYEVVKDEVPSAYPSSSTYEEQYGCSSYTAYEMPSRCSSPVKKNGASPVYESQNAYEFSTIYDPRYSCGYSPIYESQYDDDISPSDSPCIYETSGPKSQYRFDNSSVYEWQYGYDTPPIYETHYTCKDSPVYESPYECECSPVYEWPLQQNESQLKDAPTPEFEGWNNPQRDCISHPRCSESHDPLDPSSGDAEDAQGPAGYRLASGSRPSSGLNEASPASLRVTTGSTPPAVPSEEQGQGPNGARKQSVEASEGLLGGMRKFLDGTRKLLCRGHQPSKEPVSEGDKWASSISQLPNINNPPQRGVRQLPSGGNPFLCGNHIFVDHSNWPRGDRNPCVGRAIHAHIPRGAYWTGGGMTPHLPDISSRLLGRVNRIPGRGSFSSPLTSPSSCSYNS</sequence>
<keyword evidence="1" id="KW-0143">Chaperone</keyword>
<dbReference type="CDD" id="cd06257">
    <property type="entry name" value="DnaJ"/>
    <property type="match status" value="1"/>
</dbReference>
<dbReference type="InterPro" id="IPR036869">
    <property type="entry name" value="J_dom_sf"/>
</dbReference>
<dbReference type="GO" id="GO:0005829">
    <property type="term" value="C:cytosol"/>
    <property type="evidence" value="ECO:0007669"/>
    <property type="project" value="TreeGrafter"/>
</dbReference>